<reference evidence="1 3" key="1">
    <citation type="journal article" date="2011" name="Nature">
        <title>The Medicago genome provides insight into the evolution of rhizobial symbioses.</title>
        <authorList>
            <person name="Young N.D."/>
            <person name="Debelle F."/>
            <person name="Oldroyd G.E."/>
            <person name="Geurts R."/>
            <person name="Cannon S.B."/>
            <person name="Udvardi M.K."/>
            <person name="Benedito V.A."/>
            <person name="Mayer K.F."/>
            <person name="Gouzy J."/>
            <person name="Schoof H."/>
            <person name="Van de Peer Y."/>
            <person name="Proost S."/>
            <person name="Cook D.R."/>
            <person name="Meyers B.C."/>
            <person name="Spannagl M."/>
            <person name="Cheung F."/>
            <person name="De Mita S."/>
            <person name="Krishnakumar V."/>
            <person name="Gundlach H."/>
            <person name="Zhou S."/>
            <person name="Mudge J."/>
            <person name="Bharti A.K."/>
            <person name="Murray J.D."/>
            <person name="Naoumkina M.A."/>
            <person name="Rosen B."/>
            <person name="Silverstein K.A."/>
            <person name="Tang H."/>
            <person name="Rombauts S."/>
            <person name="Zhao P.X."/>
            <person name="Zhou P."/>
            <person name="Barbe V."/>
            <person name="Bardou P."/>
            <person name="Bechner M."/>
            <person name="Bellec A."/>
            <person name="Berger A."/>
            <person name="Berges H."/>
            <person name="Bidwell S."/>
            <person name="Bisseling T."/>
            <person name="Choisne N."/>
            <person name="Couloux A."/>
            <person name="Denny R."/>
            <person name="Deshpande S."/>
            <person name="Dai X."/>
            <person name="Doyle J.J."/>
            <person name="Dudez A.M."/>
            <person name="Farmer A.D."/>
            <person name="Fouteau S."/>
            <person name="Franken C."/>
            <person name="Gibelin C."/>
            <person name="Gish J."/>
            <person name="Goldstein S."/>
            <person name="Gonzalez A.J."/>
            <person name="Green P.J."/>
            <person name="Hallab A."/>
            <person name="Hartog M."/>
            <person name="Hua A."/>
            <person name="Humphray S.J."/>
            <person name="Jeong D.H."/>
            <person name="Jing Y."/>
            <person name="Jocker A."/>
            <person name="Kenton S.M."/>
            <person name="Kim D.J."/>
            <person name="Klee K."/>
            <person name="Lai H."/>
            <person name="Lang C."/>
            <person name="Lin S."/>
            <person name="Macmil S.L."/>
            <person name="Magdelenat G."/>
            <person name="Matthews L."/>
            <person name="McCorrison J."/>
            <person name="Monaghan E.L."/>
            <person name="Mun J.H."/>
            <person name="Najar F.Z."/>
            <person name="Nicholson C."/>
            <person name="Noirot C."/>
            <person name="O'Bleness M."/>
            <person name="Paule C.R."/>
            <person name="Poulain J."/>
            <person name="Prion F."/>
            <person name="Qin B."/>
            <person name="Qu C."/>
            <person name="Retzel E.F."/>
            <person name="Riddle C."/>
            <person name="Sallet E."/>
            <person name="Samain S."/>
            <person name="Samson N."/>
            <person name="Sanders I."/>
            <person name="Saurat O."/>
            <person name="Scarpelli C."/>
            <person name="Schiex T."/>
            <person name="Segurens B."/>
            <person name="Severin A.J."/>
            <person name="Sherrier D.J."/>
            <person name="Shi R."/>
            <person name="Sims S."/>
            <person name="Singer S.R."/>
            <person name="Sinharoy S."/>
            <person name="Sterck L."/>
            <person name="Viollet A."/>
            <person name="Wang B.B."/>
            <person name="Wang K."/>
            <person name="Wang M."/>
            <person name="Wang X."/>
            <person name="Warfsmann J."/>
            <person name="Weissenbach J."/>
            <person name="White D.D."/>
            <person name="White J.D."/>
            <person name="Wiley G.B."/>
            <person name="Wincker P."/>
            <person name="Xing Y."/>
            <person name="Yang L."/>
            <person name="Yao Z."/>
            <person name="Ying F."/>
            <person name="Zhai J."/>
            <person name="Zhou L."/>
            <person name="Zuber A."/>
            <person name="Denarie J."/>
            <person name="Dixon R.A."/>
            <person name="May G.D."/>
            <person name="Schwartz D.C."/>
            <person name="Rogers J."/>
            <person name="Quetier F."/>
            <person name="Town C.D."/>
            <person name="Roe B.A."/>
        </authorList>
    </citation>
    <scope>NUCLEOTIDE SEQUENCE [LARGE SCALE GENOMIC DNA]</scope>
    <source>
        <strain evidence="1">A17</strain>
        <strain evidence="2 3">cv. Jemalong A17</strain>
    </source>
</reference>
<reference evidence="2" key="3">
    <citation type="submission" date="2015-04" db="UniProtKB">
        <authorList>
            <consortium name="EnsemblPlants"/>
        </authorList>
    </citation>
    <scope>IDENTIFICATION</scope>
    <source>
        <strain evidence="2">cv. Jemalong A17</strain>
    </source>
</reference>
<keyword evidence="3" id="KW-1185">Reference proteome</keyword>
<name>G7JYK6_MEDTR</name>
<dbReference type="HOGENOM" id="CLU_1104154_0_0_1"/>
<proteinExistence type="predicted"/>
<dbReference type="Proteomes" id="UP000002051">
    <property type="component" value="Chromosome 5"/>
</dbReference>
<protein>
    <submittedName>
        <fullName evidence="1 2">Uncharacterized protein</fullName>
    </submittedName>
</protein>
<accession>G7JYK6</accession>
<evidence type="ECO:0000313" key="1">
    <source>
        <dbReference type="EMBL" id="AES94340.1"/>
    </source>
</evidence>
<evidence type="ECO:0000313" key="2">
    <source>
        <dbReference type="EnsemblPlants" id="AES94340"/>
    </source>
</evidence>
<organism evidence="1 3">
    <name type="scientific">Medicago truncatula</name>
    <name type="common">Barrel medic</name>
    <name type="synonym">Medicago tribuloides</name>
    <dbReference type="NCBI Taxonomy" id="3880"/>
    <lineage>
        <taxon>Eukaryota</taxon>
        <taxon>Viridiplantae</taxon>
        <taxon>Streptophyta</taxon>
        <taxon>Embryophyta</taxon>
        <taxon>Tracheophyta</taxon>
        <taxon>Spermatophyta</taxon>
        <taxon>Magnoliopsida</taxon>
        <taxon>eudicotyledons</taxon>
        <taxon>Gunneridae</taxon>
        <taxon>Pentapetalae</taxon>
        <taxon>rosids</taxon>
        <taxon>fabids</taxon>
        <taxon>Fabales</taxon>
        <taxon>Fabaceae</taxon>
        <taxon>Papilionoideae</taxon>
        <taxon>50 kb inversion clade</taxon>
        <taxon>NPAAA clade</taxon>
        <taxon>Hologalegina</taxon>
        <taxon>IRL clade</taxon>
        <taxon>Trifolieae</taxon>
        <taxon>Medicago</taxon>
    </lineage>
</organism>
<dbReference type="PaxDb" id="3880-AES94340"/>
<dbReference type="EMBL" id="CM001221">
    <property type="protein sequence ID" value="AES94340.1"/>
    <property type="molecule type" value="Genomic_DNA"/>
</dbReference>
<evidence type="ECO:0000313" key="3">
    <source>
        <dbReference type="Proteomes" id="UP000002051"/>
    </source>
</evidence>
<dbReference type="EnsemblPlants" id="AES94340">
    <property type="protein sequence ID" value="AES94340"/>
    <property type="gene ID" value="MTR_5g013360"/>
</dbReference>
<reference evidence="1 3" key="2">
    <citation type="journal article" date="2014" name="BMC Genomics">
        <title>An improved genome release (version Mt4.0) for the model legume Medicago truncatula.</title>
        <authorList>
            <person name="Tang H."/>
            <person name="Krishnakumar V."/>
            <person name="Bidwell S."/>
            <person name="Rosen B."/>
            <person name="Chan A."/>
            <person name="Zhou S."/>
            <person name="Gentzbittel L."/>
            <person name="Childs K.L."/>
            <person name="Yandell M."/>
            <person name="Gundlach H."/>
            <person name="Mayer K.F."/>
            <person name="Schwartz D.C."/>
            <person name="Town C.D."/>
        </authorList>
    </citation>
    <scope>GENOME REANNOTATION</scope>
    <source>
        <strain evidence="2 3">cv. Jemalong A17</strain>
    </source>
</reference>
<dbReference type="AlphaFoldDB" id="G7JYK6"/>
<gene>
    <name evidence="1" type="ordered locus">MTR_5g013360</name>
</gene>
<sequence length="252" mass="28094">MNHQPNVGIKAGSWFDDNLRIVVDNESSTLFLWNAWLEGLPLRDDVDDGVVMTLRSNERSFIVKCITMVWPRHSSLWWKDVVNLGDFGNLDWFNSVVVRKVGNGLSSSIGGGSRGAFGLRFGVEVYLEGMVWSEAEDGRKWSLEDTGVFTVKSAYNKLEVLVLVEDRWREEERRVFKSLWKVPAPSKVVAFTWKVLLDRIPSKVNRANRNVLPLDGSLAEGKAGCFGVQDSSSADSACCLWAVGCALAFLCG</sequence>